<dbReference type="EMBL" id="CP081869">
    <property type="protein sequence ID" value="QZN98957.1"/>
    <property type="molecule type" value="Genomic_DNA"/>
</dbReference>
<evidence type="ECO:0000256" key="2">
    <source>
        <dbReference type="SAM" id="SignalP"/>
    </source>
</evidence>
<protein>
    <recommendedName>
        <fullName evidence="5">CHASE2 domain-containing protein</fullName>
    </recommendedName>
</protein>
<sequence length="115" mass="12277">MTLAFSVAALAAATVAGGPALAKDYFLASGRWDNVVLVIDLEKAIDPKNDATPNAVINRLRVTPDIEVEARPFRRAASRSSSPSRPTRSAPTSRSTPAPRRLKRPRPSSTAGPAW</sequence>
<gene>
    <name evidence="3" type="ORF">K6K41_18925</name>
</gene>
<dbReference type="KEGG" id="cmet:K6K41_18925"/>
<proteinExistence type="predicted"/>
<name>A0A9E6R674_9HYPH</name>
<evidence type="ECO:0008006" key="5">
    <source>
        <dbReference type="Google" id="ProtNLM"/>
    </source>
</evidence>
<dbReference type="AlphaFoldDB" id="A0A9E6R674"/>
<keyword evidence="4" id="KW-1185">Reference proteome</keyword>
<evidence type="ECO:0000256" key="1">
    <source>
        <dbReference type="SAM" id="MobiDB-lite"/>
    </source>
</evidence>
<feature type="signal peptide" evidence="2">
    <location>
        <begin position="1"/>
        <end position="22"/>
    </location>
</feature>
<dbReference type="RefSeq" id="WP_261401950.1">
    <property type="nucleotide sequence ID" value="NZ_CP081869.1"/>
</dbReference>
<reference evidence="3" key="1">
    <citation type="submission" date="2021-08" db="EMBL/GenBank/DDBJ databases">
        <authorList>
            <person name="Zhang H."/>
            <person name="Xu M."/>
            <person name="Yu Z."/>
            <person name="Yang L."/>
            <person name="Cai Y."/>
        </authorList>
    </citation>
    <scope>NUCLEOTIDE SEQUENCE</scope>
    <source>
        <strain evidence="3">CHL1</strain>
    </source>
</reference>
<organism evidence="3 4">
    <name type="scientific">Chenggangzhangella methanolivorans</name>
    <dbReference type="NCBI Taxonomy" id="1437009"/>
    <lineage>
        <taxon>Bacteria</taxon>
        <taxon>Pseudomonadati</taxon>
        <taxon>Pseudomonadota</taxon>
        <taxon>Alphaproteobacteria</taxon>
        <taxon>Hyphomicrobiales</taxon>
        <taxon>Methylopilaceae</taxon>
        <taxon>Chenggangzhangella</taxon>
    </lineage>
</organism>
<feature type="chain" id="PRO_5038518676" description="CHASE2 domain-containing protein" evidence="2">
    <location>
        <begin position="23"/>
        <end position="115"/>
    </location>
</feature>
<feature type="region of interest" description="Disordered" evidence="1">
    <location>
        <begin position="71"/>
        <end position="115"/>
    </location>
</feature>
<keyword evidence="2" id="KW-0732">Signal</keyword>
<feature type="compositionally biased region" description="Low complexity" evidence="1">
    <location>
        <begin position="78"/>
        <end position="99"/>
    </location>
</feature>
<accession>A0A9E6R674</accession>
<dbReference type="Proteomes" id="UP000825701">
    <property type="component" value="Chromosome"/>
</dbReference>
<evidence type="ECO:0000313" key="4">
    <source>
        <dbReference type="Proteomes" id="UP000825701"/>
    </source>
</evidence>
<evidence type="ECO:0000313" key="3">
    <source>
        <dbReference type="EMBL" id="QZN98957.1"/>
    </source>
</evidence>